<reference evidence="2" key="1">
    <citation type="submission" date="2011-12" db="EMBL/GenBank/DDBJ databases">
        <title>Complete sequence of Tannerella forsythia ATCC 43037.</title>
        <authorList>
            <person name="Dewhirst F."/>
            <person name="Tanner A."/>
            <person name="Izard J."/>
            <person name="Brinkac L."/>
            <person name="Durkin A.S."/>
            <person name="Hostetler J."/>
            <person name="Shetty J."/>
            <person name="Torralba M."/>
            <person name="Gill S."/>
            <person name="Nelson K."/>
        </authorList>
    </citation>
    <scope>NUCLEOTIDE SEQUENCE [LARGE SCALE GENOMIC DNA]</scope>
    <source>
        <strain evidence="2">ATCC 43037 / JCM 10827 / CCUG 33226 / KCTC 5666 / FDC 338</strain>
    </source>
</reference>
<dbReference type="KEGG" id="tfo:BFO_0613"/>
<evidence type="ECO:0000313" key="1">
    <source>
        <dbReference type="EMBL" id="AEW21887.1"/>
    </source>
</evidence>
<dbReference type="EMBL" id="CP003191">
    <property type="protein sequence ID" value="AEW21887.1"/>
    <property type="molecule type" value="Genomic_DNA"/>
</dbReference>
<keyword evidence="2" id="KW-1185">Reference proteome</keyword>
<organism evidence="1 2">
    <name type="scientific">Tannerella forsythia (strain ATCC 43037 / JCM 10827 / CCUG 21028 A / KCTC 5666 / FDC 338)</name>
    <name type="common">Bacteroides forsythus</name>
    <dbReference type="NCBI Taxonomy" id="203275"/>
    <lineage>
        <taxon>Bacteria</taxon>
        <taxon>Pseudomonadati</taxon>
        <taxon>Bacteroidota</taxon>
        <taxon>Bacteroidia</taxon>
        <taxon>Bacteroidales</taxon>
        <taxon>Tannerellaceae</taxon>
        <taxon>Tannerella</taxon>
    </lineage>
</organism>
<gene>
    <name evidence="1" type="ordered locus">BFO_0613</name>
</gene>
<sequence>MWISPAVPLGFYVRCDARKFSPVYKFRYIRTRENLHTKIILKMYLIENKEVTSLYKLNG</sequence>
<dbReference type="HOGENOM" id="CLU_2959289_0_0_10"/>
<evidence type="ECO:0000313" key="2">
    <source>
        <dbReference type="Proteomes" id="UP000005436"/>
    </source>
</evidence>
<dbReference type="Proteomes" id="UP000005436">
    <property type="component" value="Chromosome"/>
</dbReference>
<protein>
    <submittedName>
        <fullName evidence="1">Uncharacterized protein</fullName>
    </submittedName>
</protein>
<dbReference type="AlphaFoldDB" id="G8UM10"/>
<name>G8UM10_TANFA</name>
<proteinExistence type="predicted"/>
<dbReference type="STRING" id="203275.BFO_0613"/>
<dbReference type="PATRIC" id="fig|203275.8.peg.547"/>
<accession>G8UM10</accession>